<proteinExistence type="predicted"/>
<dbReference type="PIRSF" id="PIRSF029033">
    <property type="entry name" value="UCP029033"/>
    <property type="match status" value="1"/>
</dbReference>
<feature type="transmembrane region" description="Helical" evidence="1">
    <location>
        <begin position="20"/>
        <end position="44"/>
    </location>
</feature>
<dbReference type="Gene3D" id="3.30.70.2970">
    <property type="entry name" value="Protein of unknown function (DUF541), domain 2"/>
    <property type="match status" value="1"/>
</dbReference>
<dbReference type="PANTHER" id="PTHR34387">
    <property type="entry name" value="SLR1258 PROTEIN"/>
    <property type="match status" value="1"/>
</dbReference>
<organism evidence="2 3">
    <name type="scientific">Brevundimonas alba</name>
    <dbReference type="NCBI Taxonomy" id="74314"/>
    <lineage>
        <taxon>Bacteria</taxon>
        <taxon>Pseudomonadati</taxon>
        <taxon>Pseudomonadota</taxon>
        <taxon>Alphaproteobacteria</taxon>
        <taxon>Caulobacterales</taxon>
        <taxon>Caulobacteraceae</taxon>
        <taxon>Brevundimonas</taxon>
    </lineage>
</organism>
<dbReference type="InterPro" id="IPR007497">
    <property type="entry name" value="SIMPL/DUF541"/>
</dbReference>
<dbReference type="AlphaFoldDB" id="A0A7X6BN87"/>
<protein>
    <recommendedName>
        <fullName evidence="4">SIMPL domain-containing protein</fullName>
    </recommendedName>
</protein>
<dbReference type="Gene3D" id="3.30.110.170">
    <property type="entry name" value="Protein of unknown function (DUF541), domain 1"/>
    <property type="match status" value="1"/>
</dbReference>
<keyword evidence="1" id="KW-1133">Transmembrane helix</keyword>
<dbReference type="InterPro" id="IPR016907">
    <property type="entry name" value="UCP029033"/>
</dbReference>
<comment type="caution">
    <text evidence="2">The sequence shown here is derived from an EMBL/GenBank/DDBJ whole genome shotgun (WGS) entry which is preliminary data.</text>
</comment>
<dbReference type="Pfam" id="PF04402">
    <property type="entry name" value="SIMPL"/>
    <property type="match status" value="1"/>
</dbReference>
<dbReference type="EMBL" id="JAATJM010000002">
    <property type="protein sequence ID" value="NJC41903.1"/>
    <property type="molecule type" value="Genomic_DNA"/>
</dbReference>
<accession>A0A7X6BN87</accession>
<sequence>MVKLPARTTPVFDKSLLPAAVYGGLIAAGLIGAGAFIGSGVVNAQVGNRQVTVRGVAERDVVADLAVLTLSFKAANDDLPTAQAQIDRDLGLVRAFLTRQGYPEAAVTIGRLQVVDTRAREYSSGENVVRYILTQSVVVRTTDVQRVATTERSLNDLVRQGVQLDFAAPNYVFTKLNDVRPSMIAAATASARSGAEQFAKDSGAPLGPIRQATQGSFEILAREDIDDESTSLNKRVRVVATVTYQLR</sequence>
<dbReference type="Proteomes" id="UP000587415">
    <property type="component" value="Unassembled WGS sequence"/>
</dbReference>
<reference evidence="2 3" key="1">
    <citation type="submission" date="2020-03" db="EMBL/GenBank/DDBJ databases">
        <title>Genomic Encyclopedia of Type Strains, Phase IV (KMG-IV): sequencing the most valuable type-strain genomes for metagenomic binning, comparative biology and taxonomic classification.</title>
        <authorList>
            <person name="Goeker M."/>
        </authorList>
    </citation>
    <scope>NUCLEOTIDE SEQUENCE [LARGE SCALE GENOMIC DNA]</scope>
    <source>
        <strain evidence="2 3">DSM 4736</strain>
    </source>
</reference>
<keyword evidence="3" id="KW-1185">Reference proteome</keyword>
<dbReference type="PANTHER" id="PTHR34387:SF2">
    <property type="entry name" value="SLR1258 PROTEIN"/>
    <property type="match status" value="1"/>
</dbReference>
<keyword evidence="1" id="KW-0812">Transmembrane</keyword>
<dbReference type="GO" id="GO:0006974">
    <property type="term" value="P:DNA damage response"/>
    <property type="evidence" value="ECO:0007669"/>
    <property type="project" value="TreeGrafter"/>
</dbReference>
<evidence type="ECO:0000313" key="2">
    <source>
        <dbReference type="EMBL" id="NJC41903.1"/>
    </source>
</evidence>
<keyword evidence="1" id="KW-0472">Membrane</keyword>
<gene>
    <name evidence="2" type="ORF">GGQ87_002198</name>
</gene>
<evidence type="ECO:0000256" key="1">
    <source>
        <dbReference type="SAM" id="Phobius"/>
    </source>
</evidence>
<evidence type="ECO:0008006" key="4">
    <source>
        <dbReference type="Google" id="ProtNLM"/>
    </source>
</evidence>
<evidence type="ECO:0000313" key="3">
    <source>
        <dbReference type="Proteomes" id="UP000587415"/>
    </source>
</evidence>
<name>A0A7X6BN87_9CAUL</name>
<dbReference type="InterPro" id="IPR052022">
    <property type="entry name" value="26kDa_periplasmic_antigen"/>
</dbReference>